<keyword evidence="3" id="KW-1185">Reference proteome</keyword>
<dbReference type="PANTHER" id="PTHR43792">
    <property type="entry name" value="GNAT FAMILY, PUTATIVE (AFU_ORTHOLOGUE AFUA_3G00765)-RELATED-RELATED"/>
    <property type="match status" value="1"/>
</dbReference>
<dbReference type="OMA" id="YGVQKLG"/>
<dbReference type="PANTHER" id="PTHR43792:SF16">
    <property type="entry name" value="N-ACETYLTRANSFERASE DOMAIN-CONTAINING PROTEIN"/>
    <property type="match status" value="1"/>
</dbReference>
<dbReference type="InterPro" id="IPR000182">
    <property type="entry name" value="GNAT_dom"/>
</dbReference>
<dbReference type="EMBL" id="KB446541">
    <property type="protein sequence ID" value="EME42006.1"/>
    <property type="molecule type" value="Genomic_DNA"/>
</dbReference>
<accession>N1PL11</accession>
<dbReference type="eggNOG" id="ENOG502S37A">
    <property type="taxonomic scope" value="Eukaryota"/>
</dbReference>
<proteinExistence type="predicted"/>
<dbReference type="OrthoDB" id="630895at2759"/>
<protein>
    <recommendedName>
        <fullName evidence="1">N-acetyltransferase domain-containing protein</fullName>
    </recommendedName>
</protein>
<dbReference type="GO" id="GO:0016747">
    <property type="term" value="F:acyltransferase activity, transferring groups other than amino-acyl groups"/>
    <property type="evidence" value="ECO:0007669"/>
    <property type="project" value="InterPro"/>
</dbReference>
<name>N1PL11_DOTSN</name>
<dbReference type="InterPro" id="IPR051531">
    <property type="entry name" value="N-acetyltransferase"/>
</dbReference>
<feature type="domain" description="N-acetyltransferase" evidence="1">
    <location>
        <begin position="22"/>
        <end position="172"/>
    </location>
</feature>
<gene>
    <name evidence="2" type="ORF">DOTSEDRAFT_35955</name>
</gene>
<dbReference type="AlphaFoldDB" id="N1PL11"/>
<evidence type="ECO:0000313" key="3">
    <source>
        <dbReference type="Proteomes" id="UP000016933"/>
    </source>
</evidence>
<reference evidence="3" key="1">
    <citation type="journal article" date="2012" name="PLoS Genet.">
        <title>The genomes of the fungal plant pathogens Cladosporium fulvum and Dothistroma septosporum reveal adaptation to different hosts and lifestyles but also signatures of common ancestry.</title>
        <authorList>
            <person name="de Wit P.J.G.M."/>
            <person name="van der Burgt A."/>
            <person name="Oekmen B."/>
            <person name="Stergiopoulos I."/>
            <person name="Abd-Elsalam K.A."/>
            <person name="Aerts A.L."/>
            <person name="Bahkali A.H."/>
            <person name="Beenen H.G."/>
            <person name="Chettri P."/>
            <person name="Cox M.P."/>
            <person name="Datema E."/>
            <person name="de Vries R.P."/>
            <person name="Dhillon B."/>
            <person name="Ganley A.R."/>
            <person name="Griffiths S.A."/>
            <person name="Guo Y."/>
            <person name="Hamelin R.C."/>
            <person name="Henrissat B."/>
            <person name="Kabir M.S."/>
            <person name="Jashni M.K."/>
            <person name="Kema G."/>
            <person name="Klaubauf S."/>
            <person name="Lapidus A."/>
            <person name="Levasseur A."/>
            <person name="Lindquist E."/>
            <person name="Mehrabi R."/>
            <person name="Ohm R.A."/>
            <person name="Owen T.J."/>
            <person name="Salamov A."/>
            <person name="Schwelm A."/>
            <person name="Schijlen E."/>
            <person name="Sun H."/>
            <person name="van den Burg H.A."/>
            <person name="van Ham R.C.H.J."/>
            <person name="Zhang S."/>
            <person name="Goodwin S.B."/>
            <person name="Grigoriev I.V."/>
            <person name="Collemare J."/>
            <person name="Bradshaw R.E."/>
        </authorList>
    </citation>
    <scope>NUCLEOTIDE SEQUENCE [LARGE SCALE GENOMIC DNA]</scope>
    <source>
        <strain evidence="3">NZE10 / CBS 128990</strain>
    </source>
</reference>
<sequence length="205" mass="22530">MDPNFHITTPRLYISYLQASNDSHCDFLVKLWNTPEFVAACGQTRVDTREAARKVIGGRFIDEHKRNGYGTYLVSLKSHVSGTTAGAFQETVEHCKNVGTVSLMRGVPPKALSAPDLGFAILPEDGRKGYAREASQALVDYAERSLCVSDILGLFDPQNHASKGVFKSLGFQDCGVENLEEFGGIPVAIWVKRGMSTDINAYRIK</sequence>
<dbReference type="SUPFAM" id="SSF55729">
    <property type="entry name" value="Acyl-CoA N-acyltransferases (Nat)"/>
    <property type="match status" value="1"/>
</dbReference>
<dbReference type="Gene3D" id="3.40.630.30">
    <property type="match status" value="1"/>
</dbReference>
<organism evidence="2 3">
    <name type="scientific">Dothistroma septosporum (strain NZE10 / CBS 128990)</name>
    <name type="common">Red band needle blight fungus</name>
    <name type="synonym">Mycosphaerella pini</name>
    <dbReference type="NCBI Taxonomy" id="675120"/>
    <lineage>
        <taxon>Eukaryota</taxon>
        <taxon>Fungi</taxon>
        <taxon>Dikarya</taxon>
        <taxon>Ascomycota</taxon>
        <taxon>Pezizomycotina</taxon>
        <taxon>Dothideomycetes</taxon>
        <taxon>Dothideomycetidae</taxon>
        <taxon>Mycosphaerellales</taxon>
        <taxon>Mycosphaerellaceae</taxon>
        <taxon>Dothistroma</taxon>
    </lineage>
</organism>
<reference evidence="2 3" key="2">
    <citation type="journal article" date="2012" name="PLoS Pathog.">
        <title>Diverse lifestyles and strategies of plant pathogenesis encoded in the genomes of eighteen Dothideomycetes fungi.</title>
        <authorList>
            <person name="Ohm R.A."/>
            <person name="Feau N."/>
            <person name="Henrissat B."/>
            <person name="Schoch C.L."/>
            <person name="Horwitz B.A."/>
            <person name="Barry K.W."/>
            <person name="Condon B.J."/>
            <person name="Copeland A.C."/>
            <person name="Dhillon B."/>
            <person name="Glaser F."/>
            <person name="Hesse C.N."/>
            <person name="Kosti I."/>
            <person name="LaButti K."/>
            <person name="Lindquist E.A."/>
            <person name="Lucas S."/>
            <person name="Salamov A.A."/>
            <person name="Bradshaw R.E."/>
            <person name="Ciuffetti L."/>
            <person name="Hamelin R.C."/>
            <person name="Kema G.H.J."/>
            <person name="Lawrence C."/>
            <person name="Scott J.A."/>
            <person name="Spatafora J.W."/>
            <person name="Turgeon B.G."/>
            <person name="de Wit P.J.G.M."/>
            <person name="Zhong S."/>
            <person name="Goodwin S.B."/>
            <person name="Grigoriev I.V."/>
        </authorList>
    </citation>
    <scope>NUCLEOTIDE SEQUENCE [LARGE SCALE GENOMIC DNA]</scope>
    <source>
        <strain evidence="3">NZE10 / CBS 128990</strain>
    </source>
</reference>
<evidence type="ECO:0000313" key="2">
    <source>
        <dbReference type="EMBL" id="EME42006.1"/>
    </source>
</evidence>
<evidence type="ECO:0000259" key="1">
    <source>
        <dbReference type="Pfam" id="PF13302"/>
    </source>
</evidence>
<dbReference type="Proteomes" id="UP000016933">
    <property type="component" value="Unassembled WGS sequence"/>
</dbReference>
<dbReference type="InterPro" id="IPR016181">
    <property type="entry name" value="Acyl_CoA_acyltransferase"/>
</dbReference>
<dbReference type="Pfam" id="PF13302">
    <property type="entry name" value="Acetyltransf_3"/>
    <property type="match status" value="1"/>
</dbReference>
<dbReference type="STRING" id="675120.N1PL11"/>
<dbReference type="HOGENOM" id="CLU_013985_3_1_1"/>